<evidence type="ECO:0000259" key="12">
    <source>
        <dbReference type="Pfam" id="PF03600"/>
    </source>
</evidence>
<dbReference type="InterPro" id="IPR045016">
    <property type="entry name" value="NhaD-like"/>
</dbReference>
<dbReference type="GO" id="GO:0015297">
    <property type="term" value="F:antiporter activity"/>
    <property type="evidence" value="ECO:0007669"/>
    <property type="project" value="UniProtKB-KW"/>
</dbReference>
<evidence type="ECO:0000256" key="9">
    <source>
        <dbReference type="ARBA" id="ARBA00023201"/>
    </source>
</evidence>
<feature type="transmembrane region" description="Helical" evidence="11">
    <location>
        <begin position="326"/>
        <end position="351"/>
    </location>
</feature>
<keyword evidence="4 11" id="KW-0812">Transmembrane</keyword>
<feature type="transmembrane region" description="Helical" evidence="11">
    <location>
        <begin position="436"/>
        <end position="458"/>
    </location>
</feature>
<comment type="subcellular location">
    <subcellularLocation>
        <location evidence="1">Membrane</location>
        <topology evidence="1">Multi-pass membrane protein</topology>
    </subcellularLocation>
</comment>
<keyword evidence="5 11" id="KW-1133">Transmembrane helix</keyword>
<evidence type="ECO:0000256" key="2">
    <source>
        <dbReference type="ARBA" id="ARBA00022448"/>
    </source>
</evidence>
<dbReference type="Pfam" id="PF03600">
    <property type="entry name" value="CitMHS"/>
    <property type="match status" value="1"/>
</dbReference>
<evidence type="ECO:0000256" key="5">
    <source>
        <dbReference type="ARBA" id="ARBA00022989"/>
    </source>
</evidence>
<evidence type="ECO:0000256" key="1">
    <source>
        <dbReference type="ARBA" id="ARBA00004141"/>
    </source>
</evidence>
<evidence type="ECO:0000256" key="6">
    <source>
        <dbReference type="ARBA" id="ARBA00023053"/>
    </source>
</evidence>
<feature type="transmembrane region" description="Helical" evidence="11">
    <location>
        <begin position="12"/>
        <end position="29"/>
    </location>
</feature>
<organism evidence="13 14">
    <name type="scientific">Rosistilla carotiformis</name>
    <dbReference type="NCBI Taxonomy" id="2528017"/>
    <lineage>
        <taxon>Bacteria</taxon>
        <taxon>Pseudomonadati</taxon>
        <taxon>Planctomycetota</taxon>
        <taxon>Planctomycetia</taxon>
        <taxon>Pirellulales</taxon>
        <taxon>Pirellulaceae</taxon>
        <taxon>Rosistilla</taxon>
    </lineage>
</organism>
<dbReference type="NCBIfam" id="NF038006">
    <property type="entry name" value="NhaD_1"/>
    <property type="match status" value="1"/>
</dbReference>
<dbReference type="InterPro" id="IPR004680">
    <property type="entry name" value="Cit_transptr-like_dom"/>
</dbReference>
<dbReference type="GO" id="GO:0016020">
    <property type="term" value="C:membrane"/>
    <property type="evidence" value="ECO:0007669"/>
    <property type="project" value="UniProtKB-SubCell"/>
</dbReference>
<dbReference type="PANTHER" id="PTHR43269">
    <property type="entry name" value="SODIUM/PROTON ANTIPORTER 1-RELATED"/>
    <property type="match status" value="1"/>
</dbReference>
<accession>A0A518K182</accession>
<keyword evidence="14" id="KW-1185">Reference proteome</keyword>
<evidence type="ECO:0000256" key="10">
    <source>
        <dbReference type="ARBA" id="ARBA00025753"/>
    </source>
</evidence>
<evidence type="ECO:0000256" key="11">
    <source>
        <dbReference type="SAM" id="Phobius"/>
    </source>
</evidence>
<evidence type="ECO:0000256" key="3">
    <source>
        <dbReference type="ARBA" id="ARBA00022449"/>
    </source>
</evidence>
<feature type="transmembrane region" description="Helical" evidence="11">
    <location>
        <begin position="177"/>
        <end position="204"/>
    </location>
</feature>
<feature type="transmembrane region" description="Helical" evidence="11">
    <location>
        <begin position="216"/>
        <end position="237"/>
    </location>
</feature>
<dbReference type="AlphaFoldDB" id="A0A518K182"/>
<protein>
    <submittedName>
        <fullName evidence="13">Na(+)/H(+) antiporter NhaD</fullName>
    </submittedName>
</protein>
<reference evidence="13 14" key="1">
    <citation type="submission" date="2019-02" db="EMBL/GenBank/DDBJ databases">
        <title>Deep-cultivation of Planctomycetes and their phenomic and genomic characterization uncovers novel biology.</title>
        <authorList>
            <person name="Wiegand S."/>
            <person name="Jogler M."/>
            <person name="Boedeker C."/>
            <person name="Pinto D."/>
            <person name="Vollmers J."/>
            <person name="Rivas-Marin E."/>
            <person name="Kohn T."/>
            <person name="Peeters S.H."/>
            <person name="Heuer A."/>
            <person name="Rast P."/>
            <person name="Oberbeckmann S."/>
            <person name="Bunk B."/>
            <person name="Jeske O."/>
            <person name="Meyerdierks A."/>
            <person name="Storesund J.E."/>
            <person name="Kallscheuer N."/>
            <person name="Luecker S."/>
            <person name="Lage O.M."/>
            <person name="Pohl T."/>
            <person name="Merkel B.J."/>
            <person name="Hornburger P."/>
            <person name="Mueller R.-W."/>
            <person name="Bruemmer F."/>
            <person name="Labrenz M."/>
            <person name="Spormann A.M."/>
            <person name="Op den Camp H."/>
            <person name="Overmann J."/>
            <person name="Amann R."/>
            <person name="Jetten M.S.M."/>
            <person name="Mascher T."/>
            <person name="Medema M.H."/>
            <person name="Devos D.P."/>
            <person name="Kaster A.-K."/>
            <person name="Ovreas L."/>
            <person name="Rohde M."/>
            <person name="Galperin M.Y."/>
            <person name="Jogler C."/>
        </authorList>
    </citation>
    <scope>NUCLEOTIDE SEQUENCE [LARGE SCALE GENOMIC DNA]</scope>
    <source>
        <strain evidence="13 14">Poly24</strain>
    </source>
</reference>
<comment type="similarity">
    <text evidence="10">Belongs to the NhaD Na(+)/H(+) (TC 2.A.62) antiporter family.</text>
</comment>
<dbReference type="KEGG" id="rcf:Poly24_52840"/>
<feature type="transmembrane region" description="Helical" evidence="11">
    <location>
        <begin position="363"/>
        <end position="385"/>
    </location>
</feature>
<keyword evidence="2" id="KW-0813">Transport</keyword>
<keyword evidence="8 11" id="KW-0472">Membrane</keyword>
<dbReference type="GO" id="GO:0006814">
    <property type="term" value="P:sodium ion transport"/>
    <property type="evidence" value="ECO:0007669"/>
    <property type="project" value="UniProtKB-KW"/>
</dbReference>
<feature type="transmembrane region" description="Helical" evidence="11">
    <location>
        <begin position="257"/>
        <end position="276"/>
    </location>
</feature>
<evidence type="ECO:0000313" key="13">
    <source>
        <dbReference type="EMBL" id="QDV71547.1"/>
    </source>
</evidence>
<keyword evidence="3" id="KW-0050">Antiport</keyword>
<feature type="domain" description="Citrate transporter-like" evidence="12">
    <location>
        <begin position="24"/>
        <end position="384"/>
    </location>
</feature>
<proteinExistence type="inferred from homology"/>
<keyword evidence="6" id="KW-0915">Sodium</keyword>
<dbReference type="Proteomes" id="UP000315082">
    <property type="component" value="Chromosome"/>
</dbReference>
<evidence type="ECO:0000313" key="14">
    <source>
        <dbReference type="Proteomes" id="UP000315082"/>
    </source>
</evidence>
<evidence type="ECO:0000256" key="7">
    <source>
        <dbReference type="ARBA" id="ARBA00023065"/>
    </source>
</evidence>
<feature type="transmembrane region" description="Helical" evidence="11">
    <location>
        <begin position="397"/>
        <end position="424"/>
    </location>
</feature>
<evidence type="ECO:0000256" key="8">
    <source>
        <dbReference type="ARBA" id="ARBA00023136"/>
    </source>
</evidence>
<sequence>MSIDIHPQPPPMLTLILCIFVLGYLAIAFEHKLKINKAATALFIGVACWSIYTVEVNDLLPRDAIPDWFRQEAIAEQVENVRLHYAIDAQHLIQTGEIASILFFLMGAMTIVELVDSHEGFALITDRIRTRDKRTLLWTVGLLTFVLSAILDNLTTTIVMVSLLRKLIGDREDRLRFVGLVVIAANAGGAWTVIGDVTTTMLWIKHKLGTVEVMRELFVGSLVCLIVPLIGLTRSMPGKFQPPEVDESHVDKDIRPWHQWLFLILGVMGLIGVPIFKTITHLPPYMGMMLSLSVLWVVSELVGHTLDEQTRSSTGVLPALRRVDMSSILFFLGILLAVGALGATGTLASAAAWLDSVLPNRDVVAVVIGLVSSVVDNVPLVAAGIEMYDLPMNHPFWMLLAYCAGTGGSCLIIGSAAGVAAMGIEHVDFMWYLKRIAPWAVAGYLAGAAVVIAMQTFIS</sequence>
<dbReference type="EMBL" id="CP036348">
    <property type="protein sequence ID" value="QDV71547.1"/>
    <property type="molecule type" value="Genomic_DNA"/>
</dbReference>
<gene>
    <name evidence="13" type="primary">nhaD</name>
    <name evidence="13" type="ORF">Poly24_52840</name>
</gene>
<keyword evidence="9" id="KW-0739">Sodium transport</keyword>
<name>A0A518K182_9BACT</name>
<keyword evidence="7" id="KW-0406">Ion transport</keyword>
<evidence type="ECO:0000256" key="4">
    <source>
        <dbReference type="ARBA" id="ARBA00022692"/>
    </source>
</evidence>
<feature type="transmembrane region" description="Helical" evidence="11">
    <location>
        <begin position="98"/>
        <end position="115"/>
    </location>
</feature>
<feature type="transmembrane region" description="Helical" evidence="11">
    <location>
        <begin position="136"/>
        <end position="165"/>
    </location>
</feature>
<dbReference type="PANTHER" id="PTHR43269:SF2">
    <property type="entry name" value="SODIUM_PROTON ANTIPORTER 1-RELATED"/>
    <property type="match status" value="1"/>
</dbReference>